<evidence type="ECO:0000313" key="3">
    <source>
        <dbReference type="Proteomes" id="UP000609346"/>
    </source>
</evidence>
<organism evidence="2 3">
    <name type="scientific">Paenibacillus terricola</name>
    <dbReference type="NCBI Taxonomy" id="2763503"/>
    <lineage>
        <taxon>Bacteria</taxon>
        <taxon>Bacillati</taxon>
        <taxon>Bacillota</taxon>
        <taxon>Bacilli</taxon>
        <taxon>Bacillales</taxon>
        <taxon>Paenibacillaceae</taxon>
        <taxon>Paenibacillus</taxon>
    </lineage>
</organism>
<evidence type="ECO:0000313" key="2">
    <source>
        <dbReference type="EMBL" id="MBD3921424.1"/>
    </source>
</evidence>
<keyword evidence="2" id="KW-0315">Glutamine amidotransferase</keyword>
<dbReference type="Gene3D" id="3.40.50.880">
    <property type="match status" value="1"/>
</dbReference>
<dbReference type="InterPro" id="IPR044992">
    <property type="entry name" value="ChyE-like"/>
</dbReference>
<dbReference type="EMBL" id="JACXZA010000006">
    <property type="protein sequence ID" value="MBD3921424.1"/>
    <property type="molecule type" value="Genomic_DNA"/>
</dbReference>
<evidence type="ECO:0000259" key="1">
    <source>
        <dbReference type="Pfam" id="PF00117"/>
    </source>
</evidence>
<name>A0ABR8N4P1_9BACL</name>
<dbReference type="Pfam" id="PF00117">
    <property type="entry name" value="GATase"/>
    <property type="match status" value="1"/>
</dbReference>
<dbReference type="RefSeq" id="WP_191205732.1">
    <property type="nucleotide sequence ID" value="NZ_JACXZA010000006.1"/>
</dbReference>
<comment type="caution">
    <text evidence="2">The sequence shown here is derived from an EMBL/GenBank/DDBJ whole genome shotgun (WGS) entry which is preliminary data.</text>
</comment>
<gene>
    <name evidence="2" type="ORF">H8B09_21825</name>
</gene>
<dbReference type="PANTHER" id="PTHR42695:SF5">
    <property type="entry name" value="GLUTAMINE AMIDOTRANSFERASE YLR126C-RELATED"/>
    <property type="match status" value="1"/>
</dbReference>
<keyword evidence="3" id="KW-1185">Reference proteome</keyword>
<accession>A0ABR8N4P1</accession>
<proteinExistence type="predicted"/>
<dbReference type="PANTHER" id="PTHR42695">
    <property type="entry name" value="GLUTAMINE AMIDOTRANSFERASE YLR126C-RELATED"/>
    <property type="match status" value="1"/>
</dbReference>
<sequence length="228" mass="25919">MNILALKHFDFDDTMALEDWASRGGHRLQIADPSKGLAETWLEAADLLVILGGPMSAYDDAKLDWLAEEKRFIARAIEQDMRILGICLGAQLLAELLGGSVRRHEVKEIGWHRIKRTAERHPWFDVLPEEFHSFQWHGDTYVLPEGARRLAESEACGQQAFAWGDRILALQFHLETTPACIDQMLTRWANELVSALYVQDSTHIRSEIGRSTESFRMLHAILDRIAAS</sequence>
<dbReference type="PROSITE" id="PS51273">
    <property type="entry name" value="GATASE_TYPE_1"/>
    <property type="match status" value="1"/>
</dbReference>
<feature type="domain" description="Glutamine amidotransferase" evidence="1">
    <location>
        <begin position="33"/>
        <end position="181"/>
    </location>
</feature>
<dbReference type="SUPFAM" id="SSF52317">
    <property type="entry name" value="Class I glutamine amidotransferase-like"/>
    <property type="match status" value="1"/>
</dbReference>
<dbReference type="CDD" id="cd01741">
    <property type="entry name" value="GATase1_1"/>
    <property type="match status" value="1"/>
</dbReference>
<dbReference type="InterPro" id="IPR029062">
    <property type="entry name" value="Class_I_gatase-like"/>
</dbReference>
<dbReference type="Proteomes" id="UP000609346">
    <property type="component" value="Unassembled WGS sequence"/>
</dbReference>
<protein>
    <submittedName>
        <fullName evidence="2">Type 1 glutamine amidotransferase</fullName>
    </submittedName>
</protein>
<reference evidence="2 3" key="1">
    <citation type="submission" date="2020-09" db="EMBL/GenBank/DDBJ databases">
        <title>Paenibacillus sp. strain PR3 16S rRNA gene Genome sequencing and assembly.</title>
        <authorList>
            <person name="Kim J."/>
        </authorList>
    </citation>
    <scope>NUCLEOTIDE SEQUENCE [LARGE SCALE GENOMIC DNA]</scope>
    <source>
        <strain evidence="2 3">PR3</strain>
    </source>
</reference>
<dbReference type="InterPro" id="IPR017926">
    <property type="entry name" value="GATASE"/>
</dbReference>